<dbReference type="AlphaFoldDB" id="A0A2T5IDZ3"/>
<protein>
    <submittedName>
        <fullName evidence="1">Uncharacterized protein</fullName>
    </submittedName>
</protein>
<evidence type="ECO:0000313" key="1">
    <source>
        <dbReference type="EMBL" id="PTQ82050.1"/>
    </source>
</evidence>
<name>A0A2T5IDZ3_9PROT</name>
<organism evidence="1 2">
    <name type="scientific">Nitrosospira multiformis</name>
    <dbReference type="NCBI Taxonomy" id="1231"/>
    <lineage>
        <taxon>Bacteria</taxon>
        <taxon>Pseudomonadati</taxon>
        <taxon>Pseudomonadota</taxon>
        <taxon>Betaproteobacteria</taxon>
        <taxon>Nitrosomonadales</taxon>
        <taxon>Nitrosomonadaceae</taxon>
        <taxon>Nitrosospira</taxon>
    </lineage>
</organism>
<evidence type="ECO:0000313" key="2">
    <source>
        <dbReference type="Proteomes" id="UP000244152"/>
    </source>
</evidence>
<gene>
    <name evidence="1" type="ORF">C8R21_10627</name>
</gene>
<dbReference type="Proteomes" id="UP000244152">
    <property type="component" value="Unassembled WGS sequence"/>
</dbReference>
<comment type="caution">
    <text evidence="1">The sequence shown here is derived from an EMBL/GenBank/DDBJ whole genome shotgun (WGS) entry which is preliminary data.</text>
</comment>
<dbReference type="EMBL" id="QAOK01000006">
    <property type="protein sequence ID" value="PTQ82050.1"/>
    <property type="molecule type" value="Genomic_DNA"/>
</dbReference>
<proteinExistence type="predicted"/>
<accession>A0A2T5IDZ3</accession>
<reference evidence="1 2" key="1">
    <citation type="submission" date="2018-04" db="EMBL/GenBank/DDBJ databases">
        <title>Active sludge and wastewater microbial communities from Klosterneuburg, Austria.</title>
        <authorList>
            <person name="Wagner M."/>
        </authorList>
    </citation>
    <scope>NUCLEOTIDE SEQUENCE [LARGE SCALE GENOMIC DNA]</scope>
    <source>
        <strain evidence="1 2">Nl12</strain>
    </source>
</reference>
<sequence>MSALNLDMADWWEATVENYLSHVLKDRIFALVAEAVSPNHAQSMNGLKKVDLARQAEQVLSSLGWVPDNFKAVKPQEEQQF</sequence>